<feature type="non-terminal residue" evidence="2">
    <location>
        <position position="225"/>
    </location>
</feature>
<gene>
    <name evidence="2" type="ORF">EZS28_049946</name>
</gene>
<comment type="caution">
    <text evidence="2">The sequence shown here is derived from an EMBL/GenBank/DDBJ whole genome shotgun (WGS) entry which is preliminary data.</text>
</comment>
<evidence type="ECO:0000313" key="3">
    <source>
        <dbReference type="Proteomes" id="UP000324800"/>
    </source>
</evidence>
<sequence>MIDNALAEQDVTINTEIRLIRKSILMTITLSTLDNESSDCFLVIFMLNDGSQCQVLRSPERQKKHCANQYCSQTYRNKQHYQLVLPIYWCVILNEVKNPAHQRSPFKIRFVNIRQDCINNKVMPQLMFYAVGIKVKITNKKLEQMMKECLAIGIAIIFLMSGSVYGGEKIIDTQNIGTIQGIFLGKSETLREVVGGIAVFLVLVCVSAECCLRIFLFGIIPYKER</sequence>
<reference evidence="2 3" key="1">
    <citation type="submission" date="2019-03" db="EMBL/GenBank/DDBJ databases">
        <title>Single cell metagenomics reveals metabolic interactions within the superorganism composed of flagellate Streblomastix strix and complex community of Bacteroidetes bacteria on its surface.</title>
        <authorList>
            <person name="Treitli S.C."/>
            <person name="Kolisko M."/>
            <person name="Husnik F."/>
            <person name="Keeling P."/>
            <person name="Hampl V."/>
        </authorList>
    </citation>
    <scope>NUCLEOTIDE SEQUENCE [LARGE SCALE GENOMIC DNA]</scope>
    <source>
        <strain evidence="2">ST1C</strain>
    </source>
</reference>
<feature type="transmembrane region" description="Helical" evidence="1">
    <location>
        <begin position="193"/>
        <end position="220"/>
    </location>
</feature>
<organism evidence="2 3">
    <name type="scientific">Streblomastix strix</name>
    <dbReference type="NCBI Taxonomy" id="222440"/>
    <lineage>
        <taxon>Eukaryota</taxon>
        <taxon>Metamonada</taxon>
        <taxon>Preaxostyla</taxon>
        <taxon>Oxymonadida</taxon>
        <taxon>Streblomastigidae</taxon>
        <taxon>Streblomastix</taxon>
    </lineage>
</organism>
<dbReference type="AlphaFoldDB" id="A0A5J4T8D9"/>
<name>A0A5J4T8D9_9EUKA</name>
<keyword evidence="1" id="KW-0812">Transmembrane</keyword>
<evidence type="ECO:0000313" key="2">
    <source>
        <dbReference type="EMBL" id="KAA6354527.1"/>
    </source>
</evidence>
<feature type="transmembrane region" description="Helical" evidence="1">
    <location>
        <begin position="149"/>
        <end position="167"/>
    </location>
</feature>
<accession>A0A5J4T8D9</accession>
<keyword evidence="1" id="KW-1133">Transmembrane helix</keyword>
<dbReference type="Proteomes" id="UP000324800">
    <property type="component" value="Unassembled WGS sequence"/>
</dbReference>
<evidence type="ECO:0000256" key="1">
    <source>
        <dbReference type="SAM" id="Phobius"/>
    </source>
</evidence>
<keyword evidence="1" id="KW-0472">Membrane</keyword>
<proteinExistence type="predicted"/>
<protein>
    <submittedName>
        <fullName evidence="2">Uncharacterized protein</fullName>
    </submittedName>
</protein>
<dbReference type="EMBL" id="SNRW01036153">
    <property type="protein sequence ID" value="KAA6354527.1"/>
    <property type="molecule type" value="Genomic_DNA"/>
</dbReference>